<dbReference type="PANTHER" id="PTHR10272">
    <property type="entry name" value="PLATELET-ACTIVATING FACTOR ACETYLHYDROLASE"/>
    <property type="match status" value="1"/>
</dbReference>
<evidence type="ECO:0000313" key="6">
    <source>
        <dbReference type="Proteomes" id="UP000787472"/>
    </source>
</evidence>
<evidence type="ECO:0000256" key="1">
    <source>
        <dbReference type="ARBA" id="ARBA00022801"/>
    </source>
</evidence>
<reference evidence="5" key="1">
    <citation type="submission" date="2020-03" db="EMBL/GenBank/DDBJ databases">
        <authorList>
            <person name="Guo F."/>
        </authorList>
    </citation>
    <scope>NUCLEOTIDE SEQUENCE</scope>
    <source>
        <strain evidence="5">JCM 30134</strain>
    </source>
</reference>
<evidence type="ECO:0008006" key="7">
    <source>
        <dbReference type="Google" id="ProtNLM"/>
    </source>
</evidence>
<feature type="chain" id="PRO_5039658061" description="Alpha/beta hydrolase family protein" evidence="4">
    <location>
        <begin position="22"/>
        <end position="342"/>
    </location>
</feature>
<dbReference type="Pfam" id="PF07224">
    <property type="entry name" value="Chlorophyllase"/>
    <property type="match status" value="1"/>
</dbReference>
<keyword evidence="2" id="KW-0442">Lipid degradation</keyword>
<dbReference type="EMBL" id="JAAONZ010000006">
    <property type="protein sequence ID" value="NHO65863.1"/>
    <property type="molecule type" value="Genomic_DNA"/>
</dbReference>
<accession>A0A9E5JUJ6</accession>
<evidence type="ECO:0000313" key="5">
    <source>
        <dbReference type="EMBL" id="NHO65863.1"/>
    </source>
</evidence>
<dbReference type="Proteomes" id="UP000787472">
    <property type="component" value="Unassembled WGS sequence"/>
</dbReference>
<evidence type="ECO:0000256" key="4">
    <source>
        <dbReference type="SAM" id="SignalP"/>
    </source>
</evidence>
<keyword evidence="3" id="KW-0443">Lipid metabolism</keyword>
<sequence>MHRFKALVAILWCSVILGLSGCSGDKVTLPQVTPLNASPEALASLYKAETGPLHVVAQTNVHLSLDDRELDLSVFYPDAEGPFPILLFSHGNWSTKDKYNPVIEHWVSHGYVVLAPNHLDCCGMVKGIWNSVRYGQFGLIEERMRDFSKLLDHLPQVEGSVEGLAGKMDTSRIAATGHSFGAFTTQQFGGAGTFNPDTEEYVYFTDKRIKAMVAISPPGPMFDVINESSWVNLQGPMMLTTGTWDANAQFWPDWRAHKLSFDTAQPGQNYALITQGADHYLGNLICRPEREQPPQYDALKMLNSATTAFLDAYVKNNTEALAFVDSDVLQQITNNFSQLQRR</sequence>
<dbReference type="InterPro" id="IPR029058">
    <property type="entry name" value="AB_hydrolase_fold"/>
</dbReference>
<keyword evidence="6" id="KW-1185">Reference proteome</keyword>
<proteinExistence type="predicted"/>
<dbReference type="PROSITE" id="PS51257">
    <property type="entry name" value="PROKAR_LIPOPROTEIN"/>
    <property type="match status" value="1"/>
</dbReference>
<dbReference type="Gene3D" id="3.40.50.1820">
    <property type="entry name" value="alpha/beta hydrolase"/>
    <property type="match status" value="1"/>
</dbReference>
<dbReference type="RefSeq" id="WP_167185628.1">
    <property type="nucleotide sequence ID" value="NZ_JAAONZ010000006.1"/>
</dbReference>
<dbReference type="InterPro" id="IPR017395">
    <property type="entry name" value="Chlorophyllase-like"/>
</dbReference>
<protein>
    <recommendedName>
        <fullName evidence="7">Alpha/beta hydrolase family protein</fullName>
    </recommendedName>
</protein>
<keyword evidence="4" id="KW-0732">Signal</keyword>
<organism evidence="5 6">
    <name type="scientific">Pseudomaricurvus hydrocarbonicus</name>
    <dbReference type="NCBI Taxonomy" id="1470433"/>
    <lineage>
        <taxon>Bacteria</taxon>
        <taxon>Pseudomonadati</taxon>
        <taxon>Pseudomonadota</taxon>
        <taxon>Gammaproteobacteria</taxon>
        <taxon>Cellvibrionales</taxon>
        <taxon>Cellvibrionaceae</taxon>
        <taxon>Pseudomaricurvus</taxon>
    </lineage>
</organism>
<evidence type="ECO:0000256" key="2">
    <source>
        <dbReference type="ARBA" id="ARBA00022963"/>
    </source>
</evidence>
<gene>
    <name evidence="5" type="ORF">G8770_09945</name>
</gene>
<dbReference type="AlphaFoldDB" id="A0A9E5JUJ6"/>
<comment type="caution">
    <text evidence="5">The sequence shown here is derived from an EMBL/GenBank/DDBJ whole genome shotgun (WGS) entry which is preliminary data.</text>
</comment>
<dbReference type="GO" id="GO:0016042">
    <property type="term" value="P:lipid catabolic process"/>
    <property type="evidence" value="ECO:0007669"/>
    <property type="project" value="UniProtKB-KW"/>
</dbReference>
<dbReference type="SUPFAM" id="SSF53474">
    <property type="entry name" value="alpha/beta-Hydrolases"/>
    <property type="match status" value="1"/>
</dbReference>
<feature type="signal peptide" evidence="4">
    <location>
        <begin position="1"/>
        <end position="21"/>
    </location>
</feature>
<keyword evidence="1" id="KW-0378">Hydrolase</keyword>
<dbReference type="PANTHER" id="PTHR10272:SF0">
    <property type="entry name" value="PLATELET-ACTIVATING FACTOR ACETYLHYDROLASE"/>
    <property type="match status" value="1"/>
</dbReference>
<name>A0A9E5JUJ6_9GAMM</name>
<evidence type="ECO:0000256" key="3">
    <source>
        <dbReference type="ARBA" id="ARBA00023098"/>
    </source>
</evidence>
<dbReference type="GO" id="GO:0003847">
    <property type="term" value="F:1-alkyl-2-acetylglycerophosphocholine esterase activity"/>
    <property type="evidence" value="ECO:0007669"/>
    <property type="project" value="TreeGrafter"/>
</dbReference>